<evidence type="ECO:0000313" key="2">
    <source>
        <dbReference type="EMBL" id="KAF2703272.1"/>
    </source>
</evidence>
<keyword evidence="3" id="KW-1185">Reference proteome</keyword>
<accession>A0A6G1JSL4</accession>
<gene>
    <name evidence="2" type="ORF">K504DRAFT_539027</name>
</gene>
<proteinExistence type="predicted"/>
<dbReference type="Proteomes" id="UP000799428">
    <property type="component" value="Unassembled WGS sequence"/>
</dbReference>
<feature type="compositionally biased region" description="Polar residues" evidence="1">
    <location>
        <begin position="10"/>
        <end position="22"/>
    </location>
</feature>
<organism evidence="2 3">
    <name type="scientific">Pleomassaria siparia CBS 279.74</name>
    <dbReference type="NCBI Taxonomy" id="1314801"/>
    <lineage>
        <taxon>Eukaryota</taxon>
        <taxon>Fungi</taxon>
        <taxon>Dikarya</taxon>
        <taxon>Ascomycota</taxon>
        <taxon>Pezizomycotina</taxon>
        <taxon>Dothideomycetes</taxon>
        <taxon>Pleosporomycetidae</taxon>
        <taxon>Pleosporales</taxon>
        <taxon>Pleomassariaceae</taxon>
        <taxon>Pleomassaria</taxon>
    </lineage>
</organism>
<sequence>MPPPRLFLNPGTNDNEATMPTYTASNASASSAPTSSLSPTPMLTSMPTSMPASTPAYDCGIAPFPKYNPQKLLQDHKQNQVDIRELSQEQRGELRKGVAVTIRCGNRWGFTMPWRLFQAVSQHAAKADTTHAAMIEFHITNQLDYAPFVTLVKWFINALDAKRVPELQRTDVFRDDLSLIRAAKELGMHKYVQHIFNYYWAYLKNQIAPFKEIDIILELALSEEDAFFVCITNRLAHLLLKDELKDTSELYAYLGAHPILGNSVKKTMERYRSRQDRDSKRYEE</sequence>
<feature type="compositionally biased region" description="Low complexity" evidence="1">
    <location>
        <begin position="23"/>
        <end position="49"/>
    </location>
</feature>
<dbReference type="EMBL" id="MU005788">
    <property type="protein sequence ID" value="KAF2703272.1"/>
    <property type="molecule type" value="Genomic_DNA"/>
</dbReference>
<dbReference type="OrthoDB" id="3801338at2759"/>
<evidence type="ECO:0000256" key="1">
    <source>
        <dbReference type="SAM" id="MobiDB-lite"/>
    </source>
</evidence>
<protein>
    <submittedName>
        <fullName evidence="2">Uncharacterized protein</fullName>
    </submittedName>
</protein>
<evidence type="ECO:0000313" key="3">
    <source>
        <dbReference type="Proteomes" id="UP000799428"/>
    </source>
</evidence>
<name>A0A6G1JSL4_9PLEO</name>
<reference evidence="2" key="1">
    <citation type="journal article" date="2020" name="Stud. Mycol.">
        <title>101 Dothideomycetes genomes: a test case for predicting lifestyles and emergence of pathogens.</title>
        <authorList>
            <person name="Haridas S."/>
            <person name="Albert R."/>
            <person name="Binder M."/>
            <person name="Bloem J."/>
            <person name="Labutti K."/>
            <person name="Salamov A."/>
            <person name="Andreopoulos B."/>
            <person name="Baker S."/>
            <person name="Barry K."/>
            <person name="Bills G."/>
            <person name="Bluhm B."/>
            <person name="Cannon C."/>
            <person name="Castanera R."/>
            <person name="Culley D."/>
            <person name="Daum C."/>
            <person name="Ezra D."/>
            <person name="Gonzalez J."/>
            <person name="Henrissat B."/>
            <person name="Kuo A."/>
            <person name="Liang C."/>
            <person name="Lipzen A."/>
            <person name="Lutzoni F."/>
            <person name="Magnuson J."/>
            <person name="Mondo S."/>
            <person name="Nolan M."/>
            <person name="Ohm R."/>
            <person name="Pangilinan J."/>
            <person name="Park H.-J."/>
            <person name="Ramirez L."/>
            <person name="Alfaro M."/>
            <person name="Sun H."/>
            <person name="Tritt A."/>
            <person name="Yoshinaga Y."/>
            <person name="Zwiers L.-H."/>
            <person name="Turgeon B."/>
            <person name="Goodwin S."/>
            <person name="Spatafora J."/>
            <person name="Crous P."/>
            <person name="Grigoriev I."/>
        </authorList>
    </citation>
    <scope>NUCLEOTIDE SEQUENCE</scope>
    <source>
        <strain evidence="2">CBS 279.74</strain>
    </source>
</reference>
<feature type="region of interest" description="Disordered" evidence="1">
    <location>
        <begin position="1"/>
        <end position="49"/>
    </location>
</feature>
<dbReference type="AlphaFoldDB" id="A0A6G1JSL4"/>